<gene>
    <name evidence="2" type="ORF">SARC_11668</name>
</gene>
<proteinExistence type="predicted"/>
<feature type="chain" id="PRO_5005538715" evidence="1">
    <location>
        <begin position="28"/>
        <end position="342"/>
    </location>
</feature>
<dbReference type="EMBL" id="KQ243411">
    <property type="protein sequence ID" value="KNC75814.1"/>
    <property type="molecule type" value="Genomic_DNA"/>
</dbReference>
<evidence type="ECO:0000256" key="1">
    <source>
        <dbReference type="SAM" id="SignalP"/>
    </source>
</evidence>
<keyword evidence="1" id="KW-0732">Signal</keyword>
<dbReference type="PROSITE" id="PS51257">
    <property type="entry name" value="PROKAR_LIPOPROTEIN"/>
    <property type="match status" value="1"/>
</dbReference>
<keyword evidence="3" id="KW-1185">Reference proteome</keyword>
<evidence type="ECO:0000313" key="3">
    <source>
        <dbReference type="Proteomes" id="UP000054560"/>
    </source>
</evidence>
<feature type="signal peptide" evidence="1">
    <location>
        <begin position="1"/>
        <end position="27"/>
    </location>
</feature>
<dbReference type="AlphaFoldDB" id="A0A0L0FGA9"/>
<name>A0A0L0FGA9_9EUKA</name>
<reference evidence="2 3" key="1">
    <citation type="submission" date="2011-02" db="EMBL/GenBank/DDBJ databases">
        <title>The Genome Sequence of Sphaeroforma arctica JP610.</title>
        <authorList>
            <consortium name="The Broad Institute Genome Sequencing Platform"/>
            <person name="Russ C."/>
            <person name="Cuomo C."/>
            <person name="Young S.K."/>
            <person name="Zeng Q."/>
            <person name="Gargeya S."/>
            <person name="Alvarado L."/>
            <person name="Berlin A."/>
            <person name="Chapman S.B."/>
            <person name="Chen Z."/>
            <person name="Freedman E."/>
            <person name="Gellesch M."/>
            <person name="Goldberg J."/>
            <person name="Griggs A."/>
            <person name="Gujja S."/>
            <person name="Heilman E."/>
            <person name="Heiman D."/>
            <person name="Howarth C."/>
            <person name="Mehta T."/>
            <person name="Neiman D."/>
            <person name="Pearson M."/>
            <person name="Roberts A."/>
            <person name="Saif S."/>
            <person name="Shea T."/>
            <person name="Shenoy N."/>
            <person name="Sisk P."/>
            <person name="Stolte C."/>
            <person name="Sykes S."/>
            <person name="White J."/>
            <person name="Yandava C."/>
            <person name="Burger G."/>
            <person name="Gray M.W."/>
            <person name="Holland P.W.H."/>
            <person name="King N."/>
            <person name="Lang F.B.F."/>
            <person name="Roger A.J."/>
            <person name="Ruiz-Trillo I."/>
            <person name="Haas B."/>
            <person name="Nusbaum C."/>
            <person name="Birren B."/>
        </authorList>
    </citation>
    <scope>NUCLEOTIDE SEQUENCE [LARGE SCALE GENOMIC DNA]</scope>
    <source>
        <strain evidence="2 3">JP610</strain>
    </source>
</reference>
<accession>A0A0L0FGA9</accession>
<organism evidence="2 3">
    <name type="scientific">Sphaeroforma arctica JP610</name>
    <dbReference type="NCBI Taxonomy" id="667725"/>
    <lineage>
        <taxon>Eukaryota</taxon>
        <taxon>Ichthyosporea</taxon>
        <taxon>Ichthyophonida</taxon>
        <taxon>Sphaeroforma</taxon>
    </lineage>
</organism>
<evidence type="ECO:0000313" key="2">
    <source>
        <dbReference type="EMBL" id="KNC75814.1"/>
    </source>
</evidence>
<dbReference type="Proteomes" id="UP000054560">
    <property type="component" value="Unassembled WGS sequence"/>
</dbReference>
<protein>
    <submittedName>
        <fullName evidence="2">Uncharacterized protein</fullName>
    </submittedName>
</protein>
<dbReference type="GeneID" id="25912172"/>
<dbReference type="RefSeq" id="XP_014149716.1">
    <property type="nucleotide sequence ID" value="XM_014294241.1"/>
</dbReference>
<sequence>MYIKDTLIRQLLVCAFLSACNFSSAQGSEDGLEDTDIMDASMSMVSDLPSEDISEMPLAGGINLEPTELSSDLDQLVQDVVGDTAEVFVVNTNSTENIVVILPPQEADYTTCVDAYAVNNGWRNFCPCGFHPIRSARKIPCGRDRAVDCLPEECCVETSTRTCAEWFDNLGSCGDGEPEKNLLSITVETNCFVDHLACCVAREEFEMPSDTDKVTPVSNAPVVETFVFVTSTAVATATKTVATATETETETEISKVLKIETESVVETETRTEGLVTETETKTKTVVTETTSVVETETQTQVETETKLHSIITETATETVTEMLSDLADESGTDDVSMAEISN</sequence>